<keyword evidence="3" id="KW-1185">Reference proteome</keyword>
<dbReference type="eggNOG" id="arCOG08402">
    <property type="taxonomic scope" value="Archaea"/>
</dbReference>
<dbReference type="RefSeq" id="WP_013603445.1">
    <property type="nucleotide sequence ID" value="NC_015151.1"/>
</dbReference>
<dbReference type="NCBIfam" id="TIGR01766">
    <property type="entry name" value="IS200/IS605 family accessory protein TnpB-like domain"/>
    <property type="match status" value="1"/>
</dbReference>
<gene>
    <name evidence="2" type="ordered locus">VMUT_0064</name>
</gene>
<dbReference type="Proteomes" id="UP000007485">
    <property type="component" value="Chromosome"/>
</dbReference>
<dbReference type="GeneID" id="10287716"/>
<evidence type="ECO:0000256" key="1">
    <source>
        <dbReference type="ARBA" id="ARBA00023125"/>
    </source>
</evidence>
<evidence type="ECO:0000313" key="2">
    <source>
        <dbReference type="EMBL" id="ADY00281.1"/>
    </source>
</evidence>
<sequence length="297" mass="33798">MKIHYRSNRQLHRYLYGGWRLTDELKIKLDGKRVLLYLTFKRDFEVTYNPNNVIAVDVNENNVTLAVFKDGGLSDVYRIETNLGRIVIAYSERRKRITKGRSTRDREVRKALRKLRERERKMDIIYKTARIIEELALANNAVVVVGNVHRGKRRLINESGNKRLTHRIHQWSVATLVRVLGGKPIHVVEVSEAYSSSTDPFTGNRIKSFNPSVIRTAVRGVRRIRVVKIALRLTRLGNGLVLDRDVIGAINIGLKYLSTGGSPMALASTGPHEVRLKLMTPNQGPTPPTEIKAIKIH</sequence>
<dbReference type="GO" id="GO:0003677">
    <property type="term" value="F:DNA binding"/>
    <property type="evidence" value="ECO:0007669"/>
    <property type="project" value="UniProtKB-KW"/>
</dbReference>
<evidence type="ECO:0000313" key="3">
    <source>
        <dbReference type="Proteomes" id="UP000007485"/>
    </source>
</evidence>
<protein>
    <submittedName>
        <fullName evidence="2">Transposase, IS605 OrfB family</fullName>
    </submittedName>
</protein>
<dbReference type="KEGG" id="vmo:VMUT_0064"/>
<dbReference type="STRING" id="985053.VMUT_0064"/>
<dbReference type="HOGENOM" id="CLU_058758_0_0_2"/>
<name>F0QSD0_VULM7</name>
<keyword evidence="1" id="KW-0238">DNA-binding</keyword>
<proteinExistence type="predicted"/>
<organism evidence="2 3">
    <name type="scientific">Vulcanisaeta moutnovskia (strain 768-28)</name>
    <dbReference type="NCBI Taxonomy" id="985053"/>
    <lineage>
        <taxon>Archaea</taxon>
        <taxon>Thermoproteota</taxon>
        <taxon>Thermoprotei</taxon>
        <taxon>Thermoproteales</taxon>
        <taxon>Thermoproteaceae</taxon>
        <taxon>Vulcanisaeta</taxon>
    </lineage>
</organism>
<dbReference type="EMBL" id="CP002529">
    <property type="protein sequence ID" value="ADY00281.1"/>
    <property type="molecule type" value="Genomic_DNA"/>
</dbReference>
<dbReference type="InterPro" id="IPR010095">
    <property type="entry name" value="Cas12f1-like_TNB"/>
</dbReference>
<dbReference type="OrthoDB" id="41709at2157"/>
<dbReference type="AlphaFoldDB" id="F0QSD0"/>
<reference evidence="2 3" key="1">
    <citation type="journal article" date="2011" name="J. Bacteriol.">
        <title>Complete genome sequence of 'Vulcanisaeta moutnovskia' strain 768-28, a novel member of the hyperthermophilic crenarchaeal genus vulcanisaeta.</title>
        <authorList>
            <person name="Gumerov V.M."/>
            <person name="Mardanov A.V."/>
            <person name="Beletsky A.V."/>
            <person name="Prokofeva M.I."/>
            <person name="Bonch-Osmolovskaya E.A."/>
            <person name="Ravin N.V."/>
            <person name="Skryabin K.G."/>
        </authorList>
    </citation>
    <scope>NUCLEOTIDE SEQUENCE [LARGE SCALE GENOMIC DNA]</scope>
    <source>
        <strain evidence="2 3">768-28</strain>
    </source>
</reference>
<accession>F0QSD0</accession>